<dbReference type="OrthoDB" id="3311196at2"/>
<name>A0A3D8I8Z8_9HELI</name>
<dbReference type="Proteomes" id="UP000256379">
    <property type="component" value="Unassembled WGS sequence"/>
</dbReference>
<keyword evidence="2" id="KW-1185">Reference proteome</keyword>
<reference evidence="1 2" key="1">
    <citation type="submission" date="2018-04" db="EMBL/GenBank/DDBJ databases">
        <title>Novel Campyloabacter and Helicobacter Species and Strains.</title>
        <authorList>
            <person name="Mannion A.J."/>
            <person name="Shen Z."/>
            <person name="Fox J.G."/>
        </authorList>
    </citation>
    <scope>NUCLEOTIDE SEQUENCE [LARGE SCALE GENOMIC DNA]</scope>
    <source>
        <strain evidence="1 2">MIT 17-337</strain>
    </source>
</reference>
<dbReference type="AlphaFoldDB" id="A0A3D8I8Z8"/>
<gene>
    <name evidence="1" type="ORF">CQA53_10450</name>
</gene>
<evidence type="ECO:0000313" key="2">
    <source>
        <dbReference type="Proteomes" id="UP000256379"/>
    </source>
</evidence>
<evidence type="ECO:0000313" key="1">
    <source>
        <dbReference type="EMBL" id="RDU61244.1"/>
    </source>
</evidence>
<comment type="caution">
    <text evidence="1">The sequence shown here is derived from an EMBL/GenBank/DDBJ whole genome shotgun (WGS) entry which is preliminary data.</text>
</comment>
<dbReference type="EMBL" id="NXLQ01000067">
    <property type="protein sequence ID" value="RDU61244.1"/>
    <property type="molecule type" value="Genomic_DNA"/>
</dbReference>
<sequence length="185" mass="20873">MNTNDRVIVRLEVEYGEEDLSNIEVVGQNGIDISLVSEHSKNILRKIAKNSNYTRVVISSTARTPRRQAEIMYNNIIQNGMKQQRNTYKAPGQQVLNTYENQKKAGKSKEEIIQAMTNIINKLGASNVSRHCADFNVVNVVDIPHSSLGQTKEIFKSEVEKLISSSKITQVLDENGYYHIVIPQP</sequence>
<protein>
    <submittedName>
        <fullName evidence="1">Uncharacterized protein</fullName>
    </submittedName>
</protein>
<accession>A0A3D8I8Z8</accession>
<organism evidence="1 2">
    <name type="scientific">Helicobacter didelphidarum</name>
    <dbReference type="NCBI Taxonomy" id="2040648"/>
    <lineage>
        <taxon>Bacteria</taxon>
        <taxon>Pseudomonadati</taxon>
        <taxon>Campylobacterota</taxon>
        <taxon>Epsilonproteobacteria</taxon>
        <taxon>Campylobacterales</taxon>
        <taxon>Helicobacteraceae</taxon>
        <taxon>Helicobacter</taxon>
    </lineage>
</organism>
<proteinExistence type="predicted"/>